<reference evidence="10" key="2">
    <citation type="submission" date="2009-11" db="EMBL/GenBank/DDBJ databases">
        <title>The Genome Sequence of Allomyces macrogynus strain ATCC 38327.</title>
        <authorList>
            <consortium name="The Broad Institute Genome Sequencing Platform"/>
            <person name="Russ C."/>
            <person name="Cuomo C."/>
            <person name="Shea T."/>
            <person name="Young S.K."/>
            <person name="Zeng Q."/>
            <person name="Koehrsen M."/>
            <person name="Haas B."/>
            <person name="Borodovsky M."/>
            <person name="Guigo R."/>
            <person name="Alvarado L."/>
            <person name="Berlin A."/>
            <person name="Borenstein D."/>
            <person name="Chen Z."/>
            <person name="Engels R."/>
            <person name="Freedman E."/>
            <person name="Gellesch M."/>
            <person name="Goldberg J."/>
            <person name="Griggs A."/>
            <person name="Gujja S."/>
            <person name="Heiman D."/>
            <person name="Hepburn T."/>
            <person name="Howarth C."/>
            <person name="Jen D."/>
            <person name="Larson L."/>
            <person name="Lewis B."/>
            <person name="Mehta T."/>
            <person name="Park D."/>
            <person name="Pearson M."/>
            <person name="Roberts A."/>
            <person name="Saif S."/>
            <person name="Shenoy N."/>
            <person name="Sisk P."/>
            <person name="Stolte C."/>
            <person name="Sykes S."/>
            <person name="Walk T."/>
            <person name="White J."/>
            <person name="Yandava C."/>
            <person name="Burger G."/>
            <person name="Gray M.W."/>
            <person name="Holland P.W.H."/>
            <person name="King N."/>
            <person name="Lang F.B.F."/>
            <person name="Roger A.J."/>
            <person name="Ruiz-Trillo I."/>
            <person name="Lander E."/>
            <person name="Nusbaum C."/>
        </authorList>
    </citation>
    <scope>NUCLEOTIDE SEQUENCE [LARGE SCALE GENOMIC DNA]</scope>
    <source>
        <strain evidence="10">ATCC 38327</strain>
    </source>
</reference>
<evidence type="ECO:0000313" key="10">
    <source>
        <dbReference type="Proteomes" id="UP000054350"/>
    </source>
</evidence>
<dbReference type="Proteomes" id="UP000054350">
    <property type="component" value="Unassembled WGS sequence"/>
</dbReference>
<feature type="transmembrane region" description="Helical" evidence="8">
    <location>
        <begin position="468"/>
        <end position="489"/>
    </location>
</feature>
<evidence type="ECO:0000256" key="8">
    <source>
        <dbReference type="SAM" id="Phobius"/>
    </source>
</evidence>
<dbReference type="VEuPathDB" id="FungiDB:AMAG_13183"/>
<organism evidence="9 10">
    <name type="scientific">Allomyces macrogynus (strain ATCC 38327)</name>
    <name type="common">Allomyces javanicus var. macrogynus</name>
    <dbReference type="NCBI Taxonomy" id="578462"/>
    <lineage>
        <taxon>Eukaryota</taxon>
        <taxon>Fungi</taxon>
        <taxon>Fungi incertae sedis</taxon>
        <taxon>Blastocladiomycota</taxon>
        <taxon>Blastocladiomycetes</taxon>
        <taxon>Blastocladiales</taxon>
        <taxon>Blastocladiaceae</taxon>
        <taxon>Allomyces</taxon>
    </lineage>
</organism>
<feature type="transmembrane region" description="Helical" evidence="8">
    <location>
        <begin position="137"/>
        <end position="153"/>
    </location>
</feature>
<feature type="transmembrane region" description="Helical" evidence="8">
    <location>
        <begin position="353"/>
        <end position="372"/>
    </location>
</feature>
<dbReference type="InterPro" id="IPR036259">
    <property type="entry name" value="MFS_trans_sf"/>
</dbReference>
<feature type="transmembrane region" description="Helical" evidence="8">
    <location>
        <begin position="89"/>
        <end position="107"/>
    </location>
</feature>
<feature type="transmembrane region" description="Helical" evidence="8">
    <location>
        <begin position="392"/>
        <end position="410"/>
    </location>
</feature>
<evidence type="ECO:0000256" key="2">
    <source>
        <dbReference type="ARBA" id="ARBA00022692"/>
    </source>
</evidence>
<gene>
    <name evidence="9" type="ORF">AMAG_13183</name>
</gene>
<sequence length="497" mass="53342">MVQPEVLLIQITQRSDAQDASLLASAPPNETRPSTPTGSIDDPCSDAVAAWHPLAKDIEIECKDEFDEQGNDADELRVPEAVRGKERSAMFRVAWLGFGFLCILTVLYPDQGFNSLATMYICFTIGSLLAPLFTARFPPWIIFVTSGCFYVLFDASLNWGVVPMFIFSATIGLSAGPLWVAEGSYVTATAKASGVPIGKLTSIFMTFNTVNMTAGNVISLTLQRLGVSRATMLYVMAGISGFGSLCLAFVPTLPRLVALASAPAQTQTSLLTKIKAIGKLLMRRPMAALIPLILWNGAVNTLAFANFPSFLPAALLDTRPETLPLMFIAYGAFAALGSPLFGRVYDRAGLRPLMVLMTLIAAAVFTMTYLVILHLPTLLPQRADGTIDVDAHYGTIVVILILAGGFLGALDSITTGTMNFVQSAWFPDGDETATAFAASRVVMCTGFVLLALVSNTGVWQVVLALNHALMAVTLACMSWLVWCTPYGLAPSEMHNVL</sequence>
<feature type="transmembrane region" description="Helical" evidence="8">
    <location>
        <begin position="286"/>
        <end position="311"/>
    </location>
</feature>
<keyword evidence="2 8" id="KW-0812">Transmembrane</keyword>
<proteinExistence type="predicted"/>
<dbReference type="eggNOG" id="ENOG502SUPQ">
    <property type="taxonomic scope" value="Eukaryota"/>
</dbReference>
<evidence type="ECO:0000256" key="3">
    <source>
        <dbReference type="ARBA" id="ARBA00022989"/>
    </source>
</evidence>
<protein>
    <recommendedName>
        <fullName evidence="6">UNC93-like protein MFSD11</fullName>
    </recommendedName>
    <alternativeName>
        <fullName evidence="7">Major facilitator superfamily domain-containing protein 11</fullName>
    </alternativeName>
</protein>
<dbReference type="SUPFAM" id="SSF103473">
    <property type="entry name" value="MFS general substrate transporter"/>
    <property type="match status" value="1"/>
</dbReference>
<comment type="subcellular location">
    <subcellularLocation>
        <location evidence="1">Membrane</location>
        <topology evidence="1">Multi-pass membrane protein</topology>
    </subcellularLocation>
</comment>
<reference evidence="9 10" key="1">
    <citation type="submission" date="2009-11" db="EMBL/GenBank/DDBJ databases">
        <title>Annotation of Allomyces macrogynus ATCC 38327.</title>
        <authorList>
            <consortium name="The Broad Institute Genome Sequencing Platform"/>
            <person name="Russ C."/>
            <person name="Cuomo C."/>
            <person name="Burger G."/>
            <person name="Gray M.W."/>
            <person name="Holland P.W.H."/>
            <person name="King N."/>
            <person name="Lang F.B.F."/>
            <person name="Roger A.J."/>
            <person name="Ruiz-Trillo I."/>
            <person name="Young S.K."/>
            <person name="Zeng Q."/>
            <person name="Gargeya S."/>
            <person name="Fitzgerald M."/>
            <person name="Haas B."/>
            <person name="Abouelleil A."/>
            <person name="Alvarado L."/>
            <person name="Arachchi H.M."/>
            <person name="Berlin A."/>
            <person name="Chapman S.B."/>
            <person name="Gearin G."/>
            <person name="Goldberg J."/>
            <person name="Griggs A."/>
            <person name="Gujja S."/>
            <person name="Hansen M."/>
            <person name="Heiman D."/>
            <person name="Howarth C."/>
            <person name="Larimer J."/>
            <person name="Lui A."/>
            <person name="MacDonald P.J.P."/>
            <person name="McCowen C."/>
            <person name="Montmayeur A."/>
            <person name="Murphy C."/>
            <person name="Neiman D."/>
            <person name="Pearson M."/>
            <person name="Priest M."/>
            <person name="Roberts A."/>
            <person name="Saif S."/>
            <person name="Shea T."/>
            <person name="Sisk P."/>
            <person name="Stolte C."/>
            <person name="Sykes S."/>
            <person name="Wortman J."/>
            <person name="Nusbaum C."/>
            <person name="Birren B."/>
        </authorList>
    </citation>
    <scope>NUCLEOTIDE SEQUENCE [LARGE SCALE GENOMIC DNA]</scope>
    <source>
        <strain evidence="9 10">ATCC 38327</strain>
    </source>
</reference>
<evidence type="ECO:0000256" key="5">
    <source>
        <dbReference type="ARBA" id="ARBA00023180"/>
    </source>
</evidence>
<keyword evidence="10" id="KW-1185">Reference proteome</keyword>
<feature type="transmembrane region" description="Helical" evidence="8">
    <location>
        <begin position="232"/>
        <end position="250"/>
    </location>
</feature>
<evidence type="ECO:0000256" key="7">
    <source>
        <dbReference type="ARBA" id="ARBA00041910"/>
    </source>
</evidence>
<keyword evidence="4 8" id="KW-0472">Membrane</keyword>
<dbReference type="Gene3D" id="1.20.1250.20">
    <property type="entry name" value="MFS general substrate transporter like domains"/>
    <property type="match status" value="1"/>
</dbReference>
<dbReference type="EMBL" id="GG745355">
    <property type="protein sequence ID" value="KNE68008.1"/>
    <property type="molecule type" value="Genomic_DNA"/>
</dbReference>
<dbReference type="GO" id="GO:0016020">
    <property type="term" value="C:membrane"/>
    <property type="evidence" value="ECO:0007669"/>
    <property type="project" value="UniProtKB-SubCell"/>
</dbReference>
<keyword evidence="3 8" id="KW-1133">Transmembrane helix</keyword>
<evidence type="ECO:0000256" key="4">
    <source>
        <dbReference type="ARBA" id="ARBA00023136"/>
    </source>
</evidence>
<evidence type="ECO:0000256" key="1">
    <source>
        <dbReference type="ARBA" id="ARBA00004141"/>
    </source>
</evidence>
<dbReference type="OrthoDB" id="196103at2759"/>
<evidence type="ECO:0000256" key="6">
    <source>
        <dbReference type="ARBA" id="ARBA00040302"/>
    </source>
</evidence>
<dbReference type="AlphaFoldDB" id="A0A0L0SZQ0"/>
<dbReference type="Pfam" id="PF05978">
    <property type="entry name" value="UNC-93"/>
    <property type="match status" value="1"/>
</dbReference>
<dbReference type="InterPro" id="IPR051617">
    <property type="entry name" value="UNC-93-like_regulator"/>
</dbReference>
<dbReference type="InterPro" id="IPR010291">
    <property type="entry name" value="Ion_channel_UNC-93"/>
</dbReference>
<accession>A0A0L0SZQ0</accession>
<feature type="transmembrane region" description="Helical" evidence="8">
    <location>
        <begin position="323"/>
        <end position="341"/>
    </location>
</feature>
<evidence type="ECO:0000313" key="9">
    <source>
        <dbReference type="EMBL" id="KNE68008.1"/>
    </source>
</evidence>
<feature type="transmembrane region" description="Helical" evidence="8">
    <location>
        <begin position="441"/>
        <end position="462"/>
    </location>
</feature>
<feature type="transmembrane region" description="Helical" evidence="8">
    <location>
        <begin position="113"/>
        <end position="130"/>
    </location>
</feature>
<name>A0A0L0SZQ0_ALLM3</name>
<dbReference type="PANTHER" id="PTHR23294">
    <property type="entry name" value="ET TRANSLATION PRODUCT-RELATED"/>
    <property type="match status" value="1"/>
</dbReference>
<keyword evidence="5" id="KW-0325">Glycoprotein</keyword>
<dbReference type="PANTHER" id="PTHR23294:SF0">
    <property type="entry name" value="UNC93-LIKE PROTEIN MFSD11"/>
    <property type="match status" value="1"/>
</dbReference>
<feature type="transmembrane region" description="Helical" evidence="8">
    <location>
        <begin position="159"/>
        <end position="181"/>
    </location>
</feature>